<evidence type="ECO:0000256" key="1">
    <source>
        <dbReference type="SAM" id="SignalP"/>
    </source>
</evidence>
<name>A0A9X2SJG2_9PSEU</name>
<dbReference type="AlphaFoldDB" id="A0A9X2SJG2"/>
<dbReference type="PROSITE" id="PS51257">
    <property type="entry name" value="PROKAR_LIPOPROTEIN"/>
    <property type="match status" value="1"/>
</dbReference>
<keyword evidence="1" id="KW-0732">Signal</keyword>
<gene>
    <name evidence="2" type="ORF">M8542_05430</name>
</gene>
<sequence>MRRAAPTIALAALLLTACDPAPGPTPPPSPTLTAPATDTAQLVAAIRTAIAQAPSATFTIDASLGTTGKSSTGALSFDGQTCNLTMTFDGTEIRVLGKKTYTHPRQAAIPGKPWLGTDPDNPDIYAQMAAAAVPLLAELPDLGRALTEIDRAGRIVSANQTTLRDQPANHYRLEIDAARAPDLFPEFAQPPVDGKPAPPVTAKLPAELWLDTADRPARFTIDLSPGFPPAAADAAVKGTTDYRDWGDPVEITAPPADQVADLSELIKKIGA</sequence>
<protein>
    <recommendedName>
        <fullName evidence="4">Lipoprotein</fullName>
    </recommendedName>
</protein>
<accession>A0A9X2SJG2</accession>
<evidence type="ECO:0008006" key="4">
    <source>
        <dbReference type="Google" id="ProtNLM"/>
    </source>
</evidence>
<evidence type="ECO:0000313" key="3">
    <source>
        <dbReference type="Proteomes" id="UP001144096"/>
    </source>
</evidence>
<keyword evidence="3" id="KW-1185">Reference proteome</keyword>
<feature type="chain" id="PRO_5040957454" description="Lipoprotein" evidence="1">
    <location>
        <begin position="22"/>
        <end position="271"/>
    </location>
</feature>
<reference evidence="2" key="1">
    <citation type="submission" date="2022-06" db="EMBL/GenBank/DDBJ databases">
        <title>Amycolatopsis iheyaensis sp. nov., a new species of the genus Amycolatopsis isolated from soil in Iheya island, Japan.</title>
        <authorList>
            <person name="Ngamcharungchit C."/>
            <person name="Kanto H."/>
            <person name="Take A."/>
            <person name="Intra B."/>
            <person name="Matsumoto A."/>
            <person name="Panbangred W."/>
            <person name="Inahashi Y."/>
        </authorList>
    </citation>
    <scope>NUCLEOTIDE SEQUENCE</scope>
    <source>
        <strain evidence="2">OK19-0408</strain>
    </source>
</reference>
<dbReference type="EMBL" id="JAMXQV010000002">
    <property type="protein sequence ID" value="MCR6482245.1"/>
    <property type="molecule type" value="Genomic_DNA"/>
</dbReference>
<dbReference type="InterPro" id="IPR029046">
    <property type="entry name" value="LolA/LolB/LppX"/>
</dbReference>
<dbReference type="SUPFAM" id="SSF89392">
    <property type="entry name" value="Prokaryotic lipoproteins and lipoprotein localization factors"/>
    <property type="match status" value="1"/>
</dbReference>
<proteinExistence type="predicted"/>
<organism evidence="2 3">
    <name type="scientific">Amycolatopsis iheyensis</name>
    <dbReference type="NCBI Taxonomy" id="2945988"/>
    <lineage>
        <taxon>Bacteria</taxon>
        <taxon>Bacillati</taxon>
        <taxon>Actinomycetota</taxon>
        <taxon>Actinomycetes</taxon>
        <taxon>Pseudonocardiales</taxon>
        <taxon>Pseudonocardiaceae</taxon>
        <taxon>Amycolatopsis</taxon>
    </lineage>
</organism>
<dbReference type="Proteomes" id="UP001144096">
    <property type="component" value="Unassembled WGS sequence"/>
</dbReference>
<feature type="signal peptide" evidence="1">
    <location>
        <begin position="1"/>
        <end position="21"/>
    </location>
</feature>
<evidence type="ECO:0000313" key="2">
    <source>
        <dbReference type="EMBL" id="MCR6482245.1"/>
    </source>
</evidence>
<comment type="caution">
    <text evidence="2">The sequence shown here is derived from an EMBL/GenBank/DDBJ whole genome shotgun (WGS) entry which is preliminary data.</text>
</comment>
<dbReference type="Gene3D" id="2.50.20.20">
    <property type="match status" value="1"/>
</dbReference>
<dbReference type="RefSeq" id="WP_257918875.1">
    <property type="nucleotide sequence ID" value="NZ_JAMXQV010000002.1"/>
</dbReference>